<comment type="function">
    <text evidence="5">Part of a binding-protein-dependent transport system for aliphatic sulfonates. Putative binding protein.</text>
</comment>
<gene>
    <name evidence="9" type="ORF">VQ03_12090</name>
</gene>
<sequence length="329" mass="34749">MRKILARKILARKILGLLALLFAGFSVTLPASAETVLRVGDQKGGSRALMEAAGVLDGLPYRIDWREFAAAAPLLEALNAGAIDTGIAGDAPFTFAAAAGAPIKAIFAIRQSQAGLAVLVRPDSEVRSFADLKGKRIATGRGSIGHQLVLAQGERAGWSKGDLALSFLPPADAQMALTSGAVEAWATWEPYTSQLETSGRARIVADGRGLTPGLTFQVARDDAIAEKRAALEDFVRRLAQARVWGTANPEAFARRWSSLIGLPEAVPLAWFRRADIRPVPIDAGVIADEQRVADLYHRAGLIPRPLAAPGVFDASFNDAARAGAAAATQ</sequence>
<dbReference type="PANTHER" id="PTHR30024">
    <property type="entry name" value="ALIPHATIC SULFONATES-BINDING PROTEIN-RELATED"/>
    <property type="match status" value="1"/>
</dbReference>
<evidence type="ECO:0000313" key="10">
    <source>
        <dbReference type="Proteomes" id="UP000036449"/>
    </source>
</evidence>
<comment type="similarity">
    <text evidence="2">Belongs to the bacterial solute-binding protein SsuA/TauA family.</text>
</comment>
<dbReference type="SUPFAM" id="SSF53850">
    <property type="entry name" value="Periplasmic binding protein-like II"/>
    <property type="match status" value="1"/>
</dbReference>
<evidence type="ECO:0000256" key="7">
    <source>
        <dbReference type="SAM" id="SignalP"/>
    </source>
</evidence>
<comment type="subcellular location">
    <subcellularLocation>
        <location evidence="1">Periplasm</location>
    </subcellularLocation>
</comment>
<evidence type="ECO:0000256" key="3">
    <source>
        <dbReference type="ARBA" id="ARBA00022448"/>
    </source>
</evidence>
<evidence type="ECO:0000256" key="4">
    <source>
        <dbReference type="ARBA" id="ARBA00022729"/>
    </source>
</evidence>
<dbReference type="InterPro" id="IPR001638">
    <property type="entry name" value="Solute-binding_3/MltF_N"/>
</dbReference>
<dbReference type="OrthoDB" id="8195871at2"/>
<accession>A0A0J6VR58</accession>
<dbReference type="CDD" id="cd13558">
    <property type="entry name" value="PBP2_SsuA_like_2"/>
    <property type="match status" value="1"/>
</dbReference>
<dbReference type="EMBL" id="LABZ01000078">
    <property type="protein sequence ID" value="KMO41711.1"/>
    <property type="molecule type" value="Genomic_DNA"/>
</dbReference>
<dbReference type="SMART" id="SM00062">
    <property type="entry name" value="PBPb"/>
    <property type="match status" value="1"/>
</dbReference>
<feature type="domain" description="Solute-binding protein family 3/N-terminal" evidence="8">
    <location>
        <begin position="36"/>
        <end position="248"/>
    </location>
</feature>
<dbReference type="AlphaFoldDB" id="A0A0J6VR58"/>
<dbReference type="RefSeq" id="WP_048451124.1">
    <property type="nucleotide sequence ID" value="NZ_LABZ01000078.1"/>
</dbReference>
<keyword evidence="3" id="KW-0813">Transport</keyword>
<keyword evidence="4 7" id="KW-0732">Signal</keyword>
<dbReference type="PANTHER" id="PTHR30024:SF48">
    <property type="entry name" value="ABC TRANSPORTER SUBSTRATE-BINDING PROTEIN"/>
    <property type="match status" value="1"/>
</dbReference>
<dbReference type="Pfam" id="PF09084">
    <property type="entry name" value="NMT1"/>
    <property type="match status" value="1"/>
</dbReference>
<dbReference type="InterPro" id="IPR015168">
    <property type="entry name" value="SsuA/THI5"/>
</dbReference>
<dbReference type="InterPro" id="IPR010067">
    <property type="entry name" value="ABC_SsuA_sub-bd"/>
</dbReference>
<dbReference type="GO" id="GO:0016020">
    <property type="term" value="C:membrane"/>
    <property type="evidence" value="ECO:0007669"/>
    <property type="project" value="InterPro"/>
</dbReference>
<dbReference type="GO" id="GO:0042626">
    <property type="term" value="F:ATPase-coupled transmembrane transporter activity"/>
    <property type="evidence" value="ECO:0007669"/>
    <property type="project" value="InterPro"/>
</dbReference>
<dbReference type="Gene3D" id="3.40.190.10">
    <property type="entry name" value="Periplasmic binding protein-like II"/>
    <property type="match status" value="2"/>
</dbReference>
<evidence type="ECO:0000256" key="5">
    <source>
        <dbReference type="ARBA" id="ARBA00055538"/>
    </source>
</evidence>
<organism evidence="9 10">
    <name type="scientific">Methylobacterium tarhaniae</name>
    <dbReference type="NCBI Taxonomy" id="1187852"/>
    <lineage>
        <taxon>Bacteria</taxon>
        <taxon>Pseudomonadati</taxon>
        <taxon>Pseudomonadota</taxon>
        <taxon>Alphaproteobacteria</taxon>
        <taxon>Hyphomicrobiales</taxon>
        <taxon>Methylobacteriaceae</taxon>
        <taxon>Methylobacterium</taxon>
    </lineage>
</organism>
<evidence type="ECO:0000256" key="6">
    <source>
        <dbReference type="ARBA" id="ARBA00070228"/>
    </source>
</evidence>
<protein>
    <recommendedName>
        <fullName evidence="6">Putative aliphatic sulfonates-binding protein</fullName>
    </recommendedName>
</protein>
<keyword evidence="10" id="KW-1185">Reference proteome</keyword>
<proteinExistence type="inferred from homology"/>
<evidence type="ECO:0000256" key="2">
    <source>
        <dbReference type="ARBA" id="ARBA00010742"/>
    </source>
</evidence>
<dbReference type="Proteomes" id="UP000036449">
    <property type="component" value="Unassembled WGS sequence"/>
</dbReference>
<dbReference type="NCBIfam" id="TIGR01728">
    <property type="entry name" value="SsuA_fam"/>
    <property type="match status" value="1"/>
</dbReference>
<name>A0A0J6VR58_9HYPH</name>
<evidence type="ECO:0000256" key="1">
    <source>
        <dbReference type="ARBA" id="ARBA00004418"/>
    </source>
</evidence>
<feature type="signal peptide" evidence="7">
    <location>
        <begin position="1"/>
        <end position="33"/>
    </location>
</feature>
<reference evidence="9 10" key="1">
    <citation type="submission" date="2015-03" db="EMBL/GenBank/DDBJ databases">
        <title>Genome sequencing of Methylobacterium tarhaniae DSM 25844.</title>
        <authorList>
            <person name="Chaudhry V."/>
            <person name="Patil P.B."/>
        </authorList>
    </citation>
    <scope>NUCLEOTIDE SEQUENCE [LARGE SCALE GENOMIC DNA]</scope>
    <source>
        <strain evidence="9 10">DSM 25844</strain>
    </source>
</reference>
<evidence type="ECO:0000313" key="9">
    <source>
        <dbReference type="EMBL" id="KMO41711.1"/>
    </source>
</evidence>
<feature type="chain" id="PRO_5005283079" description="Putative aliphatic sulfonates-binding protein" evidence="7">
    <location>
        <begin position="34"/>
        <end position="329"/>
    </location>
</feature>
<dbReference type="FunFam" id="3.40.190.10:FF:000050">
    <property type="entry name" value="Sulfonate ABC transporter substrate-binding protein"/>
    <property type="match status" value="1"/>
</dbReference>
<comment type="caution">
    <text evidence="9">The sequence shown here is derived from an EMBL/GenBank/DDBJ whole genome shotgun (WGS) entry which is preliminary data.</text>
</comment>
<dbReference type="PATRIC" id="fig|1187852.3.peg.6346"/>
<dbReference type="GO" id="GO:0042597">
    <property type="term" value="C:periplasmic space"/>
    <property type="evidence" value="ECO:0007669"/>
    <property type="project" value="UniProtKB-SubCell"/>
</dbReference>
<evidence type="ECO:0000259" key="8">
    <source>
        <dbReference type="SMART" id="SM00062"/>
    </source>
</evidence>